<dbReference type="Proteomes" id="UP001500033">
    <property type="component" value="Unassembled WGS sequence"/>
</dbReference>
<dbReference type="EMBL" id="BAAAIE010000591">
    <property type="protein sequence ID" value="GAA1075610.1"/>
    <property type="molecule type" value="Genomic_DNA"/>
</dbReference>
<accession>A0ABN1TD17</accession>
<evidence type="ECO:0000313" key="2">
    <source>
        <dbReference type="Proteomes" id="UP001500033"/>
    </source>
</evidence>
<comment type="caution">
    <text evidence="1">The sequence shown here is derived from an EMBL/GenBank/DDBJ whole genome shotgun (WGS) entry which is preliminary data.</text>
</comment>
<proteinExistence type="predicted"/>
<sequence>MTCTDEVSGKGSATLWVPENMSPEVTCGFGSARALELTGAAASCWVVAIRLIYQLACQLFRWLALLARSSAAKTSRS</sequence>
<organism evidence="1 2">
    <name type="scientific">Streptomyces rhizosphaericus</name>
    <dbReference type="NCBI Taxonomy" id="114699"/>
    <lineage>
        <taxon>Bacteria</taxon>
        <taxon>Bacillati</taxon>
        <taxon>Actinomycetota</taxon>
        <taxon>Actinomycetes</taxon>
        <taxon>Kitasatosporales</taxon>
        <taxon>Streptomycetaceae</taxon>
        <taxon>Streptomyces</taxon>
        <taxon>Streptomyces violaceusniger group</taxon>
    </lineage>
</organism>
<evidence type="ECO:0000313" key="1">
    <source>
        <dbReference type="EMBL" id="GAA1075610.1"/>
    </source>
</evidence>
<name>A0ABN1TD17_9ACTN</name>
<protein>
    <submittedName>
        <fullName evidence="1">Uncharacterized protein</fullName>
    </submittedName>
</protein>
<gene>
    <name evidence="1" type="ORF">GCM10009576_099410</name>
</gene>
<keyword evidence="2" id="KW-1185">Reference proteome</keyword>
<reference evidence="1 2" key="1">
    <citation type="journal article" date="2019" name="Int. J. Syst. Evol. Microbiol.">
        <title>The Global Catalogue of Microorganisms (GCM) 10K type strain sequencing project: providing services to taxonomists for standard genome sequencing and annotation.</title>
        <authorList>
            <consortium name="The Broad Institute Genomics Platform"/>
            <consortium name="The Broad Institute Genome Sequencing Center for Infectious Disease"/>
            <person name="Wu L."/>
            <person name="Ma J."/>
        </authorList>
    </citation>
    <scope>NUCLEOTIDE SEQUENCE [LARGE SCALE GENOMIC DNA]</scope>
    <source>
        <strain evidence="1 2">JCM 11445</strain>
    </source>
</reference>